<evidence type="ECO:0008006" key="3">
    <source>
        <dbReference type="Google" id="ProtNLM"/>
    </source>
</evidence>
<proteinExistence type="predicted"/>
<keyword evidence="2" id="KW-1185">Reference proteome</keyword>
<dbReference type="STRING" id="530564.Psta_2627"/>
<dbReference type="HOGENOM" id="CLU_105742_0_0_0"/>
<gene>
    <name evidence="1" type="ordered locus">Psta_2627</name>
</gene>
<reference evidence="1 2" key="1">
    <citation type="journal article" date="2009" name="Stand. Genomic Sci.">
        <title>Complete genome sequence of Pirellula staleyi type strain (ATCC 27377).</title>
        <authorList>
            <person name="Clum A."/>
            <person name="Tindall B.J."/>
            <person name="Sikorski J."/>
            <person name="Ivanova N."/>
            <person name="Mavrommatis K."/>
            <person name="Lucas S."/>
            <person name="Glavina del Rio T."/>
            <person name="Nolan M."/>
            <person name="Chen F."/>
            <person name="Tice H."/>
            <person name="Pitluck S."/>
            <person name="Cheng J.F."/>
            <person name="Chertkov O."/>
            <person name="Brettin T."/>
            <person name="Han C."/>
            <person name="Detter J.C."/>
            <person name="Kuske C."/>
            <person name="Bruce D."/>
            <person name="Goodwin L."/>
            <person name="Ovchinikova G."/>
            <person name="Pati A."/>
            <person name="Mikhailova N."/>
            <person name="Chen A."/>
            <person name="Palaniappan K."/>
            <person name="Land M."/>
            <person name="Hauser L."/>
            <person name="Chang Y.J."/>
            <person name="Jeffries C.D."/>
            <person name="Chain P."/>
            <person name="Rohde M."/>
            <person name="Goker M."/>
            <person name="Bristow J."/>
            <person name="Eisen J.A."/>
            <person name="Markowitz V."/>
            <person name="Hugenholtz P."/>
            <person name="Kyrpides N.C."/>
            <person name="Klenk H.P."/>
            <person name="Lapidus A."/>
        </authorList>
    </citation>
    <scope>NUCLEOTIDE SEQUENCE [LARGE SCALE GENOMIC DNA]</scope>
    <source>
        <strain evidence="2">ATCC 27377 / DSM 6068 / ICPB 4128</strain>
    </source>
</reference>
<dbReference type="AlphaFoldDB" id="D2R6J6"/>
<dbReference type="Proteomes" id="UP000001887">
    <property type="component" value="Chromosome"/>
</dbReference>
<organism evidence="1 2">
    <name type="scientific">Pirellula staleyi (strain ATCC 27377 / DSM 6068 / ICPB 4128)</name>
    <name type="common">Pirella staleyi</name>
    <dbReference type="NCBI Taxonomy" id="530564"/>
    <lineage>
        <taxon>Bacteria</taxon>
        <taxon>Pseudomonadati</taxon>
        <taxon>Planctomycetota</taxon>
        <taxon>Planctomycetia</taxon>
        <taxon>Pirellulales</taxon>
        <taxon>Pirellulaceae</taxon>
        <taxon>Pirellula</taxon>
    </lineage>
</organism>
<protein>
    <recommendedName>
        <fullName evidence="3">Phage metallopeptidase domain-containing protein</fullName>
    </recommendedName>
</protein>
<dbReference type="eggNOG" id="COG4900">
    <property type="taxonomic scope" value="Bacteria"/>
</dbReference>
<sequence>MLRAKSVFDFTAAIRSVCIEAVAVTPELSHVDFSRIAVTFSQARSTSKWGLYASLTPLRFEGGSAVGVRRGKKLRIQRVVSPAGVEMLYILTFCLPRFMNLDFREKLITIFHELWHISPKFDGDIRRHEGRCYAHSSSQAAYDFEMGKLADRWMTRGIDPALVGFLEGNFNSLATNFGRVVGMKCPRPRLLPADR</sequence>
<dbReference type="KEGG" id="psl:Psta_2627"/>
<name>D2R6J6_PIRSD</name>
<evidence type="ECO:0000313" key="1">
    <source>
        <dbReference type="EMBL" id="ADB17296.1"/>
    </source>
</evidence>
<evidence type="ECO:0000313" key="2">
    <source>
        <dbReference type="Proteomes" id="UP000001887"/>
    </source>
</evidence>
<accession>D2R6J6</accession>
<dbReference type="EMBL" id="CP001848">
    <property type="protein sequence ID" value="ADB17296.1"/>
    <property type="molecule type" value="Genomic_DNA"/>
</dbReference>